<feature type="region of interest" description="Disordered" evidence="1">
    <location>
        <begin position="36"/>
        <end position="66"/>
    </location>
</feature>
<dbReference type="RefSeq" id="XP_040667650.1">
    <property type="nucleotide sequence ID" value="XM_040808669.1"/>
</dbReference>
<dbReference type="InterPro" id="IPR021858">
    <property type="entry name" value="Fun_TF"/>
</dbReference>
<protein>
    <submittedName>
        <fullName evidence="2">Uncharacterized protein</fullName>
    </submittedName>
</protein>
<accession>A0A1L9PK35</accession>
<dbReference type="PANTHER" id="PTHR37540">
    <property type="entry name" value="TRANSCRIPTION FACTOR (ACR-2), PUTATIVE-RELATED-RELATED"/>
    <property type="match status" value="1"/>
</dbReference>
<proteinExistence type="predicted"/>
<evidence type="ECO:0000313" key="2">
    <source>
        <dbReference type="EMBL" id="OJJ01888.1"/>
    </source>
</evidence>
<dbReference type="PANTHER" id="PTHR37540:SF5">
    <property type="entry name" value="TRANSCRIPTION FACTOR DOMAIN-CONTAINING PROTEIN"/>
    <property type="match status" value="1"/>
</dbReference>
<evidence type="ECO:0000256" key="1">
    <source>
        <dbReference type="SAM" id="MobiDB-lite"/>
    </source>
</evidence>
<gene>
    <name evidence="2" type="ORF">ASPVEDRAFT_168042</name>
</gene>
<dbReference type="Proteomes" id="UP000184073">
    <property type="component" value="Unassembled WGS sequence"/>
</dbReference>
<keyword evidence="3" id="KW-1185">Reference proteome</keyword>
<evidence type="ECO:0000313" key="3">
    <source>
        <dbReference type="Proteomes" id="UP000184073"/>
    </source>
</evidence>
<name>A0A1L9PK35_ASPVE</name>
<dbReference type="GeneID" id="63724180"/>
<reference evidence="3" key="1">
    <citation type="journal article" date="2017" name="Genome Biol.">
        <title>Comparative genomics reveals high biological diversity and specific adaptations in the industrially and medically important fungal genus Aspergillus.</title>
        <authorList>
            <person name="de Vries R.P."/>
            <person name="Riley R."/>
            <person name="Wiebenga A."/>
            <person name="Aguilar-Osorio G."/>
            <person name="Amillis S."/>
            <person name="Uchima C.A."/>
            <person name="Anderluh G."/>
            <person name="Asadollahi M."/>
            <person name="Askin M."/>
            <person name="Barry K."/>
            <person name="Battaglia E."/>
            <person name="Bayram O."/>
            <person name="Benocci T."/>
            <person name="Braus-Stromeyer S.A."/>
            <person name="Caldana C."/>
            <person name="Canovas D."/>
            <person name="Cerqueira G.C."/>
            <person name="Chen F."/>
            <person name="Chen W."/>
            <person name="Choi C."/>
            <person name="Clum A."/>
            <person name="Dos Santos R.A."/>
            <person name="Damasio A.R."/>
            <person name="Diallinas G."/>
            <person name="Emri T."/>
            <person name="Fekete E."/>
            <person name="Flipphi M."/>
            <person name="Freyberg S."/>
            <person name="Gallo A."/>
            <person name="Gournas C."/>
            <person name="Habgood R."/>
            <person name="Hainaut M."/>
            <person name="Harispe M.L."/>
            <person name="Henrissat B."/>
            <person name="Hilden K.S."/>
            <person name="Hope R."/>
            <person name="Hossain A."/>
            <person name="Karabika E."/>
            <person name="Karaffa L."/>
            <person name="Karanyi Z."/>
            <person name="Krasevec N."/>
            <person name="Kuo A."/>
            <person name="Kusch H."/>
            <person name="LaButti K."/>
            <person name="Lagendijk E.L."/>
            <person name="Lapidus A."/>
            <person name="Levasseur A."/>
            <person name="Lindquist E."/>
            <person name="Lipzen A."/>
            <person name="Logrieco A.F."/>
            <person name="MacCabe A."/>
            <person name="Maekelae M.R."/>
            <person name="Malavazi I."/>
            <person name="Melin P."/>
            <person name="Meyer V."/>
            <person name="Mielnichuk N."/>
            <person name="Miskei M."/>
            <person name="Molnar A.P."/>
            <person name="Mule G."/>
            <person name="Ngan C.Y."/>
            <person name="Orejas M."/>
            <person name="Orosz E."/>
            <person name="Ouedraogo J.P."/>
            <person name="Overkamp K.M."/>
            <person name="Park H.-S."/>
            <person name="Perrone G."/>
            <person name="Piumi F."/>
            <person name="Punt P.J."/>
            <person name="Ram A.F."/>
            <person name="Ramon A."/>
            <person name="Rauscher S."/>
            <person name="Record E."/>
            <person name="Riano-Pachon D.M."/>
            <person name="Robert V."/>
            <person name="Roehrig J."/>
            <person name="Ruller R."/>
            <person name="Salamov A."/>
            <person name="Salih N.S."/>
            <person name="Samson R.A."/>
            <person name="Sandor E."/>
            <person name="Sanguinetti M."/>
            <person name="Schuetze T."/>
            <person name="Sepcic K."/>
            <person name="Shelest E."/>
            <person name="Sherlock G."/>
            <person name="Sophianopoulou V."/>
            <person name="Squina F.M."/>
            <person name="Sun H."/>
            <person name="Susca A."/>
            <person name="Todd R.B."/>
            <person name="Tsang A."/>
            <person name="Unkles S.E."/>
            <person name="van de Wiele N."/>
            <person name="van Rossen-Uffink D."/>
            <person name="Oliveira J.V."/>
            <person name="Vesth T.C."/>
            <person name="Visser J."/>
            <person name="Yu J.-H."/>
            <person name="Zhou M."/>
            <person name="Andersen M.R."/>
            <person name="Archer D.B."/>
            <person name="Baker S.E."/>
            <person name="Benoit I."/>
            <person name="Brakhage A.A."/>
            <person name="Braus G.H."/>
            <person name="Fischer R."/>
            <person name="Frisvad J.C."/>
            <person name="Goldman G.H."/>
            <person name="Houbraken J."/>
            <person name="Oakley B."/>
            <person name="Pocsi I."/>
            <person name="Scazzocchio C."/>
            <person name="Seiboth B."/>
            <person name="vanKuyk P.A."/>
            <person name="Wortman J."/>
            <person name="Dyer P.S."/>
            <person name="Grigoriev I.V."/>
        </authorList>
    </citation>
    <scope>NUCLEOTIDE SEQUENCE [LARGE SCALE GENOMIC DNA]</scope>
    <source>
        <strain evidence="3">CBS 583.65</strain>
    </source>
</reference>
<dbReference type="EMBL" id="KV878128">
    <property type="protein sequence ID" value="OJJ01888.1"/>
    <property type="molecule type" value="Genomic_DNA"/>
</dbReference>
<dbReference type="AlphaFoldDB" id="A0A1L9PK35"/>
<dbReference type="VEuPathDB" id="FungiDB:ASPVEDRAFT_168042"/>
<sequence>MECSDLIFLNTTGTSSLSGQAAKKMRAHITRTNFAKRRQRLTSGETAREPKAKGKKGKRNIPRDKMSDSALALIPAPLSPSEDTLDRLQELLFIEGKRNPHNSREALWFKLFTSEPVLVEATMAVAVRHWSPEDSWQSQADLHSLIAVNLLKERIASITTRPDAVLGAVITMVFGAALACDDIAWKIHIEGLVQIINDRESKDPLGLPSWLIDLIVQDSVNSIFGFPRAWHPKLIHALRKYHDGKIAKLSSVCDKVVQLWQVINFHHQNPLDSAFIAEDIEEPLAELHYEARALRSPDNVHIDAAARAIELVLHLLWPTRSPAHLTLIASELKGRRSRFPVRHCPYMDLTSYQLMVGAVAAERGSDERAWFLDRISISVRWMQNRGWHEPLSLLERKAGLDDNTGLMGQCRALWRELYDVAATIEGQALYQKLE</sequence>
<dbReference type="OrthoDB" id="4158087at2759"/>
<organism evidence="2 3">
    <name type="scientific">Aspergillus versicolor CBS 583.65</name>
    <dbReference type="NCBI Taxonomy" id="1036611"/>
    <lineage>
        <taxon>Eukaryota</taxon>
        <taxon>Fungi</taxon>
        <taxon>Dikarya</taxon>
        <taxon>Ascomycota</taxon>
        <taxon>Pezizomycotina</taxon>
        <taxon>Eurotiomycetes</taxon>
        <taxon>Eurotiomycetidae</taxon>
        <taxon>Eurotiales</taxon>
        <taxon>Aspergillaceae</taxon>
        <taxon>Aspergillus</taxon>
        <taxon>Aspergillus subgen. Nidulantes</taxon>
    </lineage>
</organism>
<dbReference type="Pfam" id="PF11951">
    <property type="entry name" value="Fungal_trans_2"/>
    <property type="match status" value="1"/>
</dbReference>